<evidence type="ECO:0000313" key="1">
    <source>
        <dbReference type="EMBL" id="ODN66513.1"/>
    </source>
</evidence>
<comment type="caution">
    <text evidence="1">The sequence shown here is derived from an EMBL/GenBank/DDBJ whole genome shotgun (WGS) entry which is preliminary data.</text>
</comment>
<protein>
    <recommendedName>
        <fullName evidence="3">TRASH domain-containing protein</fullName>
    </recommendedName>
</protein>
<dbReference type="NCBIfam" id="NF041023">
    <property type="entry name" value="PP0621_fam"/>
    <property type="match status" value="1"/>
</dbReference>
<dbReference type="PATRIC" id="fig|291169.3.peg.1793"/>
<organism evidence="1 2">
    <name type="scientific">Methylophaga muralis</name>
    <dbReference type="NCBI Taxonomy" id="291169"/>
    <lineage>
        <taxon>Bacteria</taxon>
        <taxon>Pseudomonadati</taxon>
        <taxon>Pseudomonadota</taxon>
        <taxon>Gammaproteobacteria</taxon>
        <taxon>Thiotrichales</taxon>
        <taxon>Piscirickettsiaceae</taxon>
        <taxon>Methylophaga</taxon>
    </lineage>
</organism>
<dbReference type="Proteomes" id="UP000094379">
    <property type="component" value="Unassembled WGS sequence"/>
</dbReference>
<dbReference type="STRING" id="291169.A9E74_01783"/>
<sequence length="72" mass="8771">MRILLLLAIGLLLFIIFRNLYRQIKNERQIEQTEKMVRCEQCGLHLLEQEAIQKNQHYFCTTEHLEAYQHQK</sequence>
<accession>A0A1E3GR36</accession>
<dbReference type="AlphaFoldDB" id="A0A1E3GR36"/>
<gene>
    <name evidence="1" type="ORF">A9E74_01783</name>
</gene>
<reference evidence="1 2" key="1">
    <citation type="submission" date="2016-07" db="EMBL/GenBank/DDBJ databases">
        <title>Draft Genome Sequence of Methylophaga muralis Bur 1.</title>
        <authorList>
            <person name="Vasilenko O.V."/>
            <person name="Doronina N.V."/>
            <person name="Shmareva M.N."/>
            <person name="Tarlachkov S.V."/>
            <person name="Mustakhimov I."/>
            <person name="Trotsenko Y.A."/>
        </authorList>
    </citation>
    <scope>NUCLEOTIDE SEQUENCE [LARGE SCALE GENOMIC DNA]</scope>
    <source>
        <strain evidence="1 2">Bur 1</strain>
    </source>
</reference>
<dbReference type="EMBL" id="MCRI01000018">
    <property type="protein sequence ID" value="ODN66513.1"/>
    <property type="molecule type" value="Genomic_DNA"/>
</dbReference>
<dbReference type="InterPro" id="IPR049708">
    <property type="entry name" value="PP0621-like"/>
</dbReference>
<evidence type="ECO:0008006" key="3">
    <source>
        <dbReference type="Google" id="ProtNLM"/>
    </source>
</evidence>
<dbReference type="RefSeq" id="WP_069296226.1">
    <property type="nucleotide sequence ID" value="NZ_MCRI01000018.1"/>
</dbReference>
<name>A0A1E3GR36_9GAMM</name>
<proteinExistence type="predicted"/>
<evidence type="ECO:0000313" key="2">
    <source>
        <dbReference type="Proteomes" id="UP000094379"/>
    </source>
</evidence>
<keyword evidence="2" id="KW-1185">Reference proteome</keyword>